<reference evidence="2" key="2">
    <citation type="journal article" date="2024" name="Plant">
        <title>Genomic evolution and insights into agronomic trait innovations of Sesamum species.</title>
        <authorList>
            <person name="Miao H."/>
            <person name="Wang L."/>
            <person name="Qu L."/>
            <person name="Liu H."/>
            <person name="Sun Y."/>
            <person name="Le M."/>
            <person name="Wang Q."/>
            <person name="Wei S."/>
            <person name="Zheng Y."/>
            <person name="Lin W."/>
            <person name="Duan Y."/>
            <person name="Cao H."/>
            <person name="Xiong S."/>
            <person name="Wang X."/>
            <person name="Wei L."/>
            <person name="Li C."/>
            <person name="Ma Q."/>
            <person name="Ju M."/>
            <person name="Zhao R."/>
            <person name="Li G."/>
            <person name="Mu C."/>
            <person name="Tian Q."/>
            <person name="Mei H."/>
            <person name="Zhang T."/>
            <person name="Gao T."/>
            <person name="Zhang H."/>
        </authorList>
    </citation>
    <scope>NUCLEOTIDE SEQUENCE</scope>
    <source>
        <strain evidence="2">G02</strain>
    </source>
</reference>
<keyword evidence="1" id="KW-0812">Transmembrane</keyword>
<name>A0AAW2M276_SESRA</name>
<sequence length="452" mass="51902">MHKVAMTEEGTVKRGHDFRIDKRMINGMKKYRLMAVTSNPQSGVVPLRSHSVYGNITTWILIVQIIGMLVGTIVYLCRWFTAVRFKCLTTCHRISFREELKIEAHWIQTLVYWRDSFSDNDGYRQQATSLIPALLVTPFILFFKKLKAQLLSRLTTSNNDIRSESGGDTELNLDRFVLLLDGEAELPEKTVKNICAQADKVIEMGKEQQPQNLIHLLNRFDNFSGRRHLLPNVANNYKATQLMSSVSEGLSLVKLIEKTLHENDELLNIRNATDVSWAGVALYGKWQRIDLRRITLKCKTSKNVLQELSSNAERTMVEFKKTKNNVLMDNPLNWPTNIIAANSMYRICQTILLSCQEGTEQTDDGLFERLYIMIADILAACFTNLPCVIITKCHSNSIEERGRASTKRFSSFVKRDKFFNFFKDKNGHLWIMIKQHTLKSGTIHSCIVMIIL</sequence>
<keyword evidence="1" id="KW-1133">Transmembrane helix</keyword>
<accession>A0AAW2M276</accession>
<dbReference type="EMBL" id="JACGWJ010000023">
    <property type="protein sequence ID" value="KAL0325228.1"/>
    <property type="molecule type" value="Genomic_DNA"/>
</dbReference>
<feature type="transmembrane region" description="Helical" evidence="1">
    <location>
        <begin position="56"/>
        <end position="76"/>
    </location>
</feature>
<organism evidence="2">
    <name type="scientific">Sesamum radiatum</name>
    <name type="common">Black benniseed</name>
    <dbReference type="NCBI Taxonomy" id="300843"/>
    <lineage>
        <taxon>Eukaryota</taxon>
        <taxon>Viridiplantae</taxon>
        <taxon>Streptophyta</taxon>
        <taxon>Embryophyta</taxon>
        <taxon>Tracheophyta</taxon>
        <taxon>Spermatophyta</taxon>
        <taxon>Magnoliopsida</taxon>
        <taxon>eudicotyledons</taxon>
        <taxon>Gunneridae</taxon>
        <taxon>Pentapetalae</taxon>
        <taxon>asterids</taxon>
        <taxon>lamiids</taxon>
        <taxon>Lamiales</taxon>
        <taxon>Pedaliaceae</taxon>
        <taxon>Sesamum</taxon>
    </lineage>
</organism>
<comment type="caution">
    <text evidence="2">The sequence shown here is derived from an EMBL/GenBank/DDBJ whole genome shotgun (WGS) entry which is preliminary data.</text>
</comment>
<dbReference type="PANTHER" id="PTHR35307:SF3">
    <property type="entry name" value="DUF4220 DOMAIN-CONTAINING PROTEIN"/>
    <property type="match status" value="1"/>
</dbReference>
<evidence type="ECO:0000313" key="2">
    <source>
        <dbReference type="EMBL" id="KAL0325228.1"/>
    </source>
</evidence>
<reference evidence="2" key="1">
    <citation type="submission" date="2020-06" db="EMBL/GenBank/DDBJ databases">
        <authorList>
            <person name="Li T."/>
            <person name="Hu X."/>
            <person name="Zhang T."/>
            <person name="Song X."/>
            <person name="Zhang H."/>
            <person name="Dai N."/>
            <person name="Sheng W."/>
            <person name="Hou X."/>
            <person name="Wei L."/>
        </authorList>
    </citation>
    <scope>NUCLEOTIDE SEQUENCE</scope>
    <source>
        <strain evidence="2">G02</strain>
        <tissue evidence="2">Leaf</tissue>
    </source>
</reference>
<dbReference type="AlphaFoldDB" id="A0AAW2M276"/>
<protein>
    <submittedName>
        <fullName evidence="2">Uncharacterized protein</fullName>
    </submittedName>
</protein>
<keyword evidence="1" id="KW-0472">Membrane</keyword>
<dbReference type="PANTHER" id="PTHR35307">
    <property type="entry name" value="PROTEIN, PUTATIVE-RELATED"/>
    <property type="match status" value="1"/>
</dbReference>
<proteinExistence type="predicted"/>
<evidence type="ECO:0000256" key="1">
    <source>
        <dbReference type="SAM" id="Phobius"/>
    </source>
</evidence>
<gene>
    <name evidence="2" type="ORF">Sradi_5092100</name>
</gene>